<proteinExistence type="predicted"/>
<dbReference type="AlphaFoldDB" id="A0AA82N866"/>
<evidence type="ECO:0000313" key="3">
    <source>
        <dbReference type="Proteomes" id="UP000008854"/>
    </source>
</evidence>
<sequence length="363" mass="42883">MRYNFSPSLWILIYLIFLWPYKRFKCNVDCERPNLYQYEIVIIENDTYRYSIHYKYSMRIQHNQSQPVSSDRFTNKIDYRYSARPQFSLSYYGSRVHEIRFYEHDEGKVYNFRGLYSGSIYNYIKKVKSESRVLDEKELLGVQRNFLMNVNGTEVTTTMTSLIHPSGKISFYYDNIPREIEESQLKSRIFEQISCRVGGFVRFYSILVPAKWIKSGTLVEFEAIGEICSQYNTNETCQNATISNLTCFWCEKIEKCIISNLQHTHDCRIEKTSDVNDLNSSTTTEHGETTSGITEVQVSENLMKTTEETDKQSYMTTRTTEENKQHKSHWYLYVVIPIVASLFLICIGCIIWRWLLRRKGSDE</sequence>
<name>A0AA82N866_SCHMA</name>
<keyword evidence="1" id="KW-0812">Transmembrane</keyword>
<dbReference type="WBParaSite" id="Smp_350210.1">
    <property type="protein sequence ID" value="Smp_350210.1"/>
    <property type="gene ID" value="Smp_350210"/>
</dbReference>
<organism evidence="3 4">
    <name type="scientific">Schistosoma mansoni</name>
    <name type="common">Blood fluke</name>
    <dbReference type="NCBI Taxonomy" id="6183"/>
    <lineage>
        <taxon>Eukaryota</taxon>
        <taxon>Metazoa</taxon>
        <taxon>Spiralia</taxon>
        <taxon>Lophotrochozoa</taxon>
        <taxon>Platyhelminthes</taxon>
        <taxon>Trematoda</taxon>
        <taxon>Digenea</taxon>
        <taxon>Strigeidida</taxon>
        <taxon>Schistosomatoidea</taxon>
        <taxon>Schistosomatidae</taxon>
        <taxon>Schistosoma</taxon>
    </lineage>
</organism>
<keyword evidence="1" id="KW-0472">Membrane</keyword>
<feature type="transmembrane region" description="Helical" evidence="1">
    <location>
        <begin position="330"/>
        <end position="355"/>
    </location>
</feature>
<keyword evidence="3" id="KW-1185">Reference proteome</keyword>
<evidence type="ECO:0000256" key="2">
    <source>
        <dbReference type="SAM" id="SignalP"/>
    </source>
</evidence>
<reference evidence="3" key="1">
    <citation type="journal article" date="2012" name="PLoS Negl. Trop. Dis.">
        <title>A systematically improved high quality genome and transcriptome of the human blood fluke Schistosoma mansoni.</title>
        <authorList>
            <person name="Protasio A.V."/>
            <person name="Tsai I.J."/>
            <person name="Babbage A."/>
            <person name="Nichol S."/>
            <person name="Hunt M."/>
            <person name="Aslett M.A."/>
            <person name="De Silva N."/>
            <person name="Velarde G.S."/>
            <person name="Anderson T.J."/>
            <person name="Clark R.C."/>
            <person name="Davidson C."/>
            <person name="Dillon G.P."/>
            <person name="Holroyd N.E."/>
            <person name="LoVerde P.T."/>
            <person name="Lloyd C."/>
            <person name="McQuillan J."/>
            <person name="Oliveira G."/>
            <person name="Otto T.D."/>
            <person name="Parker-Manuel S.J."/>
            <person name="Quail M.A."/>
            <person name="Wilson R.A."/>
            <person name="Zerlotini A."/>
            <person name="Dunne D.W."/>
            <person name="Berriman M."/>
        </authorList>
    </citation>
    <scope>NUCLEOTIDE SEQUENCE [LARGE SCALE GENOMIC DNA]</scope>
    <source>
        <strain evidence="3">Puerto Rican</strain>
    </source>
</reference>
<keyword evidence="2" id="KW-0732">Signal</keyword>
<accession>A0AA82N866</accession>
<feature type="signal peptide" evidence="2">
    <location>
        <begin position="1"/>
        <end position="26"/>
    </location>
</feature>
<evidence type="ECO:0000313" key="4">
    <source>
        <dbReference type="WBParaSite" id="Smp_350210.1"/>
    </source>
</evidence>
<evidence type="ECO:0000256" key="1">
    <source>
        <dbReference type="SAM" id="Phobius"/>
    </source>
</evidence>
<feature type="chain" id="PRO_5041634877" description="Egg protein CP391S-like protein" evidence="2">
    <location>
        <begin position="27"/>
        <end position="363"/>
    </location>
</feature>
<reference evidence="4" key="2">
    <citation type="submission" date="2023-11" db="UniProtKB">
        <authorList>
            <consortium name="WormBaseParasite"/>
        </authorList>
    </citation>
    <scope>IDENTIFICATION</scope>
    <source>
        <strain evidence="4">Puerto Rican</strain>
    </source>
</reference>
<evidence type="ECO:0008006" key="5">
    <source>
        <dbReference type="Google" id="ProtNLM"/>
    </source>
</evidence>
<keyword evidence="1" id="KW-1133">Transmembrane helix</keyword>
<dbReference type="Proteomes" id="UP000008854">
    <property type="component" value="Unassembled WGS sequence"/>
</dbReference>
<protein>
    <recommendedName>
        <fullName evidence="5">Egg protein CP391S-like protein</fullName>
    </recommendedName>
</protein>